<accession>A0AAV5TU43</accession>
<reference evidence="2" key="1">
    <citation type="submission" date="2023-10" db="EMBL/GenBank/DDBJ databases">
        <title>Genome assembly of Pristionchus species.</title>
        <authorList>
            <person name="Yoshida K."/>
            <person name="Sommer R.J."/>
        </authorList>
    </citation>
    <scope>NUCLEOTIDE SEQUENCE</scope>
    <source>
        <strain evidence="2">RS0144</strain>
    </source>
</reference>
<sequence length="435" mass="47868">AWEEGLAPLESSGRSASLLATSTCMASSLRRSVHVHNVIDDGALLLAGRRGVDRAQSTAIQRPFAVNDEAILVMAARHTQLHHPADSISTHRNLAVPVHERAADEYRLRVGFRPAQHDRVQRLQLALPAAGAHRALSRQRQQTNGRPEGIGRGGGDVIGNRQRRDFRARRVLLGRTSDSGSGGRDNLRTRPVSHAQTQLILARLAEAHFQLGTSTTRGTLCQWWVFQEIDRLRLASSQCAYDHTLIVLRITKDQAECLLLGSSWRSREGIEDITVVSRIYRSIHLLQVDAAPTAREVRRAIVSSAGGFSVRRRRRRGESPREYGTWRGGRCRRNIGRLARLRALSRRQSDRITVQNLQPSFSTLPGCSSIGGAVCIGISTIDSTLLLPKMSRIDPGPFLGLAAASDRFFVDSTRCTCTGSDILTLNLGGRSSNPI</sequence>
<dbReference type="Proteomes" id="UP001432027">
    <property type="component" value="Unassembled WGS sequence"/>
</dbReference>
<comment type="caution">
    <text evidence="2">The sequence shown here is derived from an EMBL/GenBank/DDBJ whole genome shotgun (WGS) entry which is preliminary data.</text>
</comment>
<proteinExistence type="predicted"/>
<dbReference type="AlphaFoldDB" id="A0AAV5TU43"/>
<evidence type="ECO:0000256" key="1">
    <source>
        <dbReference type="SAM" id="MobiDB-lite"/>
    </source>
</evidence>
<name>A0AAV5TU43_9BILA</name>
<evidence type="ECO:0000313" key="2">
    <source>
        <dbReference type="EMBL" id="GMS97791.1"/>
    </source>
</evidence>
<feature type="non-terminal residue" evidence="2">
    <location>
        <position position="1"/>
    </location>
</feature>
<protein>
    <submittedName>
        <fullName evidence="2">Uncharacterized protein</fullName>
    </submittedName>
</protein>
<dbReference type="EMBL" id="BTSX01000004">
    <property type="protein sequence ID" value="GMS97791.1"/>
    <property type="molecule type" value="Genomic_DNA"/>
</dbReference>
<feature type="region of interest" description="Disordered" evidence="1">
    <location>
        <begin position="132"/>
        <end position="159"/>
    </location>
</feature>
<feature type="compositionally biased region" description="Gly residues" evidence="1">
    <location>
        <begin position="148"/>
        <end position="157"/>
    </location>
</feature>
<gene>
    <name evidence="2" type="ORF">PENTCL1PPCAC_19966</name>
</gene>
<organism evidence="2 3">
    <name type="scientific">Pristionchus entomophagus</name>
    <dbReference type="NCBI Taxonomy" id="358040"/>
    <lineage>
        <taxon>Eukaryota</taxon>
        <taxon>Metazoa</taxon>
        <taxon>Ecdysozoa</taxon>
        <taxon>Nematoda</taxon>
        <taxon>Chromadorea</taxon>
        <taxon>Rhabditida</taxon>
        <taxon>Rhabditina</taxon>
        <taxon>Diplogasteromorpha</taxon>
        <taxon>Diplogasteroidea</taxon>
        <taxon>Neodiplogasteridae</taxon>
        <taxon>Pristionchus</taxon>
    </lineage>
</organism>
<keyword evidence="3" id="KW-1185">Reference proteome</keyword>
<evidence type="ECO:0000313" key="3">
    <source>
        <dbReference type="Proteomes" id="UP001432027"/>
    </source>
</evidence>